<sequence>MRAIIWGAFIVITLVVQAVVMPLLSIQGIRPDLLLIVVVSASLLYGKEAGIGAGFFAGLLQDLASGNVFGLNLLAKMAVGYLFGLAERKVFKENILLPAFALLLASLLNSAIVTCFVVVSGYKMDIAAAIVHTVFPITLYNMAMAIPMHQVFAKAIRKVNAYYA</sequence>
<organism evidence="9 10">
    <name type="scientific">Anaerospora hongkongensis</name>
    <dbReference type="NCBI Taxonomy" id="244830"/>
    <lineage>
        <taxon>Bacteria</taxon>
        <taxon>Bacillati</taxon>
        <taxon>Bacillota</taxon>
        <taxon>Negativicutes</taxon>
        <taxon>Selenomonadales</taxon>
        <taxon>Sporomusaceae</taxon>
        <taxon>Anaerospora</taxon>
    </lineage>
</organism>
<dbReference type="NCBIfam" id="TIGR03426">
    <property type="entry name" value="shape_MreD"/>
    <property type="match status" value="1"/>
</dbReference>
<keyword evidence="6 8" id="KW-1133">Transmembrane helix</keyword>
<evidence type="ECO:0000256" key="4">
    <source>
        <dbReference type="ARBA" id="ARBA00022692"/>
    </source>
</evidence>
<dbReference type="GO" id="GO:0005886">
    <property type="term" value="C:plasma membrane"/>
    <property type="evidence" value="ECO:0007669"/>
    <property type="project" value="UniProtKB-SubCell"/>
</dbReference>
<reference evidence="9 10" key="1">
    <citation type="submission" date="2019-03" db="EMBL/GenBank/DDBJ databases">
        <title>Genomic Encyclopedia of Type Strains, Phase IV (KMG-IV): sequencing the most valuable type-strain genomes for metagenomic binning, comparative biology and taxonomic classification.</title>
        <authorList>
            <person name="Goeker M."/>
        </authorList>
    </citation>
    <scope>NUCLEOTIDE SEQUENCE [LARGE SCALE GENOMIC DNA]</scope>
    <source>
        <strain evidence="9 10">DSM 15969</strain>
    </source>
</reference>
<dbReference type="Gene3D" id="1.10.1760.20">
    <property type="match status" value="1"/>
</dbReference>
<dbReference type="RefSeq" id="WP_132081194.1">
    <property type="nucleotide sequence ID" value="NZ_DAIMLW010000491.1"/>
</dbReference>
<keyword evidence="7 8" id="KW-0472">Membrane</keyword>
<comment type="subcellular location">
    <subcellularLocation>
        <location evidence="1">Cell membrane</location>
        <topology evidence="1">Multi-pass membrane protein</topology>
    </subcellularLocation>
</comment>
<evidence type="ECO:0000256" key="1">
    <source>
        <dbReference type="ARBA" id="ARBA00004651"/>
    </source>
</evidence>
<keyword evidence="3" id="KW-1003">Cell membrane</keyword>
<dbReference type="InterPro" id="IPR017225">
    <property type="entry name" value="Cell_shape_determin_MreD_prd"/>
</dbReference>
<feature type="transmembrane region" description="Helical" evidence="8">
    <location>
        <begin position="126"/>
        <end position="148"/>
    </location>
</feature>
<name>A0A4R1PZY8_9FIRM</name>
<dbReference type="EMBL" id="SLUI01000008">
    <property type="protein sequence ID" value="TCL36482.1"/>
    <property type="molecule type" value="Genomic_DNA"/>
</dbReference>
<evidence type="ECO:0000256" key="6">
    <source>
        <dbReference type="ARBA" id="ARBA00022989"/>
    </source>
</evidence>
<accession>A0A4R1PZY8</accession>
<dbReference type="Proteomes" id="UP000295063">
    <property type="component" value="Unassembled WGS sequence"/>
</dbReference>
<feature type="transmembrane region" description="Helical" evidence="8">
    <location>
        <begin position="6"/>
        <end position="26"/>
    </location>
</feature>
<evidence type="ECO:0000256" key="2">
    <source>
        <dbReference type="ARBA" id="ARBA00007776"/>
    </source>
</evidence>
<dbReference type="InterPro" id="IPR007227">
    <property type="entry name" value="Cell_shape_determining_MreD"/>
</dbReference>
<dbReference type="GO" id="GO:0008360">
    <property type="term" value="P:regulation of cell shape"/>
    <property type="evidence" value="ECO:0007669"/>
    <property type="project" value="UniProtKB-KW"/>
</dbReference>
<comment type="caution">
    <text evidence="9">The sequence shown here is derived from an EMBL/GenBank/DDBJ whole genome shotgun (WGS) entry which is preliminary data.</text>
</comment>
<keyword evidence="10" id="KW-1185">Reference proteome</keyword>
<keyword evidence="4 8" id="KW-0812">Transmembrane</keyword>
<proteinExistence type="inferred from homology"/>
<feature type="transmembrane region" description="Helical" evidence="8">
    <location>
        <begin position="33"/>
        <end position="57"/>
    </location>
</feature>
<dbReference type="PIRSF" id="PIRSF037497">
    <property type="entry name" value="MreD_Clostridium/Treponema_prd"/>
    <property type="match status" value="1"/>
</dbReference>
<feature type="transmembrane region" description="Helical" evidence="8">
    <location>
        <begin position="63"/>
        <end position="83"/>
    </location>
</feature>
<evidence type="ECO:0000256" key="5">
    <source>
        <dbReference type="ARBA" id="ARBA00022960"/>
    </source>
</evidence>
<dbReference type="Pfam" id="PF04093">
    <property type="entry name" value="MreD"/>
    <property type="match status" value="1"/>
</dbReference>
<feature type="transmembrane region" description="Helical" evidence="8">
    <location>
        <begin position="95"/>
        <end position="120"/>
    </location>
</feature>
<evidence type="ECO:0000256" key="8">
    <source>
        <dbReference type="SAM" id="Phobius"/>
    </source>
</evidence>
<keyword evidence="5" id="KW-0133">Cell shape</keyword>
<evidence type="ECO:0000256" key="3">
    <source>
        <dbReference type="ARBA" id="ARBA00022475"/>
    </source>
</evidence>
<evidence type="ECO:0000256" key="7">
    <source>
        <dbReference type="ARBA" id="ARBA00023136"/>
    </source>
</evidence>
<gene>
    <name evidence="9" type="ORF">EV210_108122</name>
</gene>
<protein>
    <submittedName>
        <fullName evidence="9">Rod shape-determining protein MreD</fullName>
    </submittedName>
</protein>
<evidence type="ECO:0000313" key="10">
    <source>
        <dbReference type="Proteomes" id="UP000295063"/>
    </source>
</evidence>
<dbReference type="AlphaFoldDB" id="A0A4R1PZY8"/>
<comment type="similarity">
    <text evidence="2">Belongs to the MreD family.</text>
</comment>
<evidence type="ECO:0000313" key="9">
    <source>
        <dbReference type="EMBL" id="TCL36482.1"/>
    </source>
</evidence>
<dbReference type="OrthoDB" id="9796616at2"/>